<dbReference type="InterPro" id="IPR029063">
    <property type="entry name" value="SAM-dependent_MTases_sf"/>
</dbReference>
<sequence>MDNAASFTGSIPHYYDQGLGPIIFAGYAADIAKRVASGDPARVLETAAGTGIVTRQLRDVLPRGAQLTATDFNPPMLDIARAKFQTGERVAFQPADAVALPFADASFDAIVCQFGLMFFPDQAKSFSEAYRVLAPGGRYVLSVWDSHRYNPFGRIAHEVAGRFFATDPPQFYNVPFSCHQIDPIKEMLITAGFSDIGIAVIRQVRELPDVATFARAAVHGNPLIDQVQARGGVDPDQIVDTMAQAFRREFGDPGRMPVQAIVFSATKMTSLM</sequence>
<dbReference type="Gene3D" id="3.40.50.150">
    <property type="entry name" value="Vaccinia Virus protein VP39"/>
    <property type="match status" value="1"/>
</dbReference>
<evidence type="ECO:0000259" key="1">
    <source>
        <dbReference type="Pfam" id="PF08241"/>
    </source>
</evidence>
<keyword evidence="2" id="KW-0830">Ubiquinone</keyword>
<dbReference type="InterPro" id="IPR013216">
    <property type="entry name" value="Methyltransf_11"/>
</dbReference>
<dbReference type="CDD" id="cd02440">
    <property type="entry name" value="AdoMet_MTases"/>
    <property type="match status" value="1"/>
</dbReference>
<name>A0A0R3NIL6_9BRAD</name>
<protein>
    <submittedName>
        <fullName evidence="2">Ubiquinone biosynthesis protein UbiE</fullName>
    </submittedName>
</protein>
<feature type="domain" description="Methyltransferase type 11" evidence="1">
    <location>
        <begin position="44"/>
        <end position="140"/>
    </location>
</feature>
<accession>A0A0R3NIL6</accession>
<evidence type="ECO:0000313" key="2">
    <source>
        <dbReference type="EMBL" id="KRR30093.1"/>
    </source>
</evidence>
<dbReference type="Proteomes" id="UP000052023">
    <property type="component" value="Unassembled WGS sequence"/>
</dbReference>
<comment type="caution">
    <text evidence="2">The sequence shown here is derived from an EMBL/GenBank/DDBJ whole genome shotgun (WGS) entry which is preliminary data.</text>
</comment>
<dbReference type="EMBL" id="LLYA01000002">
    <property type="protein sequence ID" value="KRR30093.1"/>
    <property type="molecule type" value="Genomic_DNA"/>
</dbReference>
<dbReference type="PANTHER" id="PTHR43591:SF24">
    <property type="entry name" value="2-METHOXY-6-POLYPRENYL-1,4-BENZOQUINOL METHYLASE, MITOCHONDRIAL"/>
    <property type="match status" value="1"/>
</dbReference>
<dbReference type="PANTHER" id="PTHR43591">
    <property type="entry name" value="METHYLTRANSFERASE"/>
    <property type="match status" value="1"/>
</dbReference>
<reference evidence="2 3" key="1">
    <citation type="submission" date="2014-03" db="EMBL/GenBank/DDBJ databases">
        <title>Bradyrhizobium valentinum sp. nov., isolated from effective nodules of Lupinus mariae-josephae, a lupine endemic of basic-lime soils in Eastern Spain.</title>
        <authorList>
            <person name="Duran D."/>
            <person name="Rey L."/>
            <person name="Navarro A."/>
            <person name="Busquets A."/>
            <person name="Imperial J."/>
            <person name="Ruiz-Argueso T."/>
        </authorList>
    </citation>
    <scope>NUCLEOTIDE SEQUENCE [LARGE SCALE GENOMIC DNA]</scope>
    <source>
        <strain evidence="2 3">Ro19</strain>
    </source>
</reference>
<organism evidence="2 3">
    <name type="scientific">Bradyrhizobium retamae</name>
    <dbReference type="NCBI Taxonomy" id="1300035"/>
    <lineage>
        <taxon>Bacteria</taxon>
        <taxon>Pseudomonadati</taxon>
        <taxon>Pseudomonadota</taxon>
        <taxon>Alphaproteobacteria</taxon>
        <taxon>Hyphomicrobiales</taxon>
        <taxon>Nitrobacteraceae</taxon>
        <taxon>Bradyrhizobium</taxon>
    </lineage>
</organism>
<dbReference type="SUPFAM" id="SSF53335">
    <property type="entry name" value="S-adenosyl-L-methionine-dependent methyltransferases"/>
    <property type="match status" value="1"/>
</dbReference>
<proteinExistence type="predicted"/>
<dbReference type="AlphaFoldDB" id="A0A0R3NIL6"/>
<dbReference type="Pfam" id="PF08241">
    <property type="entry name" value="Methyltransf_11"/>
    <property type="match status" value="1"/>
</dbReference>
<keyword evidence="3" id="KW-1185">Reference proteome</keyword>
<gene>
    <name evidence="2" type="ORF">CQ13_14825</name>
</gene>
<dbReference type="RefSeq" id="WP_057841616.1">
    <property type="nucleotide sequence ID" value="NZ_LLYA01000002.1"/>
</dbReference>
<dbReference type="OrthoDB" id="9787738at2"/>
<evidence type="ECO:0000313" key="3">
    <source>
        <dbReference type="Proteomes" id="UP000052023"/>
    </source>
</evidence>
<dbReference type="GO" id="GO:0008757">
    <property type="term" value="F:S-adenosylmethionine-dependent methyltransferase activity"/>
    <property type="evidence" value="ECO:0007669"/>
    <property type="project" value="InterPro"/>
</dbReference>